<feature type="region of interest" description="Disordered" evidence="5">
    <location>
        <begin position="345"/>
        <end position="377"/>
    </location>
</feature>
<dbReference type="SUPFAM" id="SSF55961">
    <property type="entry name" value="Bet v1-like"/>
    <property type="match status" value="1"/>
</dbReference>
<feature type="domain" description="FYVE-type" evidence="6">
    <location>
        <begin position="236"/>
        <end position="297"/>
    </location>
</feature>
<keyword evidence="2 4" id="KW-0863">Zinc-finger</keyword>
<dbReference type="InterPro" id="IPR017455">
    <property type="entry name" value="Znf_FYVE-rel"/>
</dbReference>
<dbReference type="InterPro" id="IPR000306">
    <property type="entry name" value="Znf_FYVE"/>
</dbReference>
<evidence type="ECO:0000256" key="3">
    <source>
        <dbReference type="ARBA" id="ARBA00022833"/>
    </source>
</evidence>
<dbReference type="InterPro" id="IPR013083">
    <property type="entry name" value="Znf_RING/FYVE/PHD"/>
</dbReference>
<keyword evidence="3" id="KW-0862">Zinc</keyword>
<evidence type="ECO:0000313" key="7">
    <source>
        <dbReference type="EMBL" id="DAZ97781.1"/>
    </source>
</evidence>
<evidence type="ECO:0000259" key="6">
    <source>
        <dbReference type="PROSITE" id="PS50178"/>
    </source>
</evidence>
<gene>
    <name evidence="7" type="ORF">N0F65_009527</name>
</gene>
<protein>
    <recommendedName>
        <fullName evidence="6">FYVE-type domain-containing protein</fullName>
    </recommendedName>
</protein>
<feature type="compositionally biased region" description="Low complexity" evidence="5">
    <location>
        <begin position="354"/>
        <end position="377"/>
    </location>
</feature>
<sequence length="400" mass="44261">MRETVDSVLDEMLGVQTATKWKQSMRTKQVTYYTDTTVTGSSIRFCCVAHTESNVPDIMKLFVATDSETLRQHYRIVHKSVQDAKVLSVLEPPTKANPMRSTYLRYTSFEAPTLLTDRDMCAVVATDMFQHTDGSTVGYCLWDSVELPVCPEIPKSSDVIRIRMHHSGYFLQRFPKESFTRIVYVIGGQAGGIAPRLATRFVMDRFGAGLIHMCAHLRRKNVDLAQFVSPDKWKSKAKAQSCHICTRSFCSITRKRHHCKCCGHVICSSCSDKEQVDLPGAGLTSVRMCTRCLEKMGLVHPKRTSVSSKHFTSLPLGPRRVSTGVLDESFVSDCDSAASRSDDGLMHFHHDNHAGAGPPSPTSSVSSGSSMPSSSVMSSSMAKTSLYYRSTLSSQCISRG</sequence>
<dbReference type="AlphaFoldDB" id="A0AAV2YVR0"/>
<evidence type="ECO:0000256" key="5">
    <source>
        <dbReference type="SAM" id="MobiDB-lite"/>
    </source>
</evidence>
<dbReference type="InterPro" id="IPR023393">
    <property type="entry name" value="START-like_dom_sf"/>
</dbReference>
<dbReference type="SUPFAM" id="SSF57903">
    <property type="entry name" value="FYVE/PHD zinc finger"/>
    <property type="match status" value="1"/>
</dbReference>
<dbReference type="SMART" id="SM00064">
    <property type="entry name" value="FYVE"/>
    <property type="match status" value="1"/>
</dbReference>
<dbReference type="Gene3D" id="3.30.530.20">
    <property type="match status" value="1"/>
</dbReference>
<dbReference type="PROSITE" id="PS50178">
    <property type="entry name" value="ZF_FYVE"/>
    <property type="match status" value="1"/>
</dbReference>
<evidence type="ECO:0000256" key="1">
    <source>
        <dbReference type="ARBA" id="ARBA00022723"/>
    </source>
</evidence>
<dbReference type="Gene3D" id="3.30.40.10">
    <property type="entry name" value="Zinc/RING finger domain, C3HC4 (zinc finger)"/>
    <property type="match status" value="1"/>
</dbReference>
<evidence type="ECO:0000256" key="4">
    <source>
        <dbReference type="PROSITE-ProRule" id="PRU00091"/>
    </source>
</evidence>
<dbReference type="PANTHER" id="PTHR13510:SF44">
    <property type="entry name" value="RABENOSYN-5"/>
    <property type="match status" value="1"/>
</dbReference>
<dbReference type="InterPro" id="IPR052727">
    <property type="entry name" value="Rab4/Rab5_effector"/>
</dbReference>
<dbReference type="EMBL" id="DAKRPA010000125">
    <property type="protein sequence ID" value="DAZ97781.1"/>
    <property type="molecule type" value="Genomic_DNA"/>
</dbReference>
<accession>A0AAV2YVR0</accession>
<proteinExistence type="predicted"/>
<dbReference type="GO" id="GO:0008270">
    <property type="term" value="F:zinc ion binding"/>
    <property type="evidence" value="ECO:0007669"/>
    <property type="project" value="UniProtKB-KW"/>
</dbReference>
<reference evidence="7" key="1">
    <citation type="submission" date="2022-11" db="EMBL/GenBank/DDBJ databases">
        <authorList>
            <person name="Morgan W.R."/>
            <person name="Tartar A."/>
        </authorList>
    </citation>
    <scope>NUCLEOTIDE SEQUENCE</scope>
    <source>
        <strain evidence="7">ARSEF 373</strain>
    </source>
</reference>
<reference evidence="7" key="2">
    <citation type="journal article" date="2023" name="Microbiol Resour">
        <title>Decontamination and Annotation of the Draft Genome Sequence of the Oomycete Lagenidium giganteum ARSEF 373.</title>
        <authorList>
            <person name="Morgan W.R."/>
            <person name="Tartar A."/>
        </authorList>
    </citation>
    <scope>NUCLEOTIDE SEQUENCE</scope>
    <source>
        <strain evidence="7">ARSEF 373</strain>
    </source>
</reference>
<dbReference type="Pfam" id="PF01363">
    <property type="entry name" value="FYVE"/>
    <property type="match status" value="1"/>
</dbReference>
<comment type="caution">
    <text evidence="7">The sequence shown here is derived from an EMBL/GenBank/DDBJ whole genome shotgun (WGS) entry which is preliminary data.</text>
</comment>
<keyword evidence="8" id="KW-1185">Reference proteome</keyword>
<organism evidence="7 8">
    <name type="scientific">Lagenidium giganteum</name>
    <dbReference type="NCBI Taxonomy" id="4803"/>
    <lineage>
        <taxon>Eukaryota</taxon>
        <taxon>Sar</taxon>
        <taxon>Stramenopiles</taxon>
        <taxon>Oomycota</taxon>
        <taxon>Peronosporomycetes</taxon>
        <taxon>Pythiales</taxon>
        <taxon>Pythiaceae</taxon>
    </lineage>
</organism>
<name>A0AAV2YVR0_9STRA</name>
<evidence type="ECO:0000313" key="8">
    <source>
        <dbReference type="Proteomes" id="UP001146120"/>
    </source>
</evidence>
<dbReference type="InterPro" id="IPR011011">
    <property type="entry name" value="Znf_FYVE_PHD"/>
</dbReference>
<dbReference type="PANTHER" id="PTHR13510">
    <property type="entry name" value="FYVE-FINGER-CONTAINING RAB5 EFFECTOR PROTEIN RABENOSYN-5-RELATED"/>
    <property type="match status" value="1"/>
</dbReference>
<keyword evidence="1" id="KW-0479">Metal-binding</keyword>
<evidence type="ECO:0000256" key="2">
    <source>
        <dbReference type="ARBA" id="ARBA00022771"/>
    </source>
</evidence>
<dbReference type="Proteomes" id="UP001146120">
    <property type="component" value="Unassembled WGS sequence"/>
</dbReference>